<evidence type="ECO:0000313" key="6">
    <source>
        <dbReference type="Proteomes" id="UP000218887"/>
    </source>
</evidence>
<dbReference type="OrthoDB" id="396512at2"/>
<accession>A0A2A2IKA0</accession>
<dbReference type="Gene3D" id="3.90.550.10">
    <property type="entry name" value="Spore Coat Polysaccharide Biosynthesis Protein SpsA, Chain A"/>
    <property type="match status" value="1"/>
</dbReference>
<gene>
    <name evidence="5" type="ORF">CIL05_02485</name>
</gene>
<evidence type="ECO:0000313" key="5">
    <source>
        <dbReference type="EMBL" id="PAV31545.1"/>
    </source>
</evidence>
<dbReference type="PANTHER" id="PTHR22916">
    <property type="entry name" value="GLYCOSYLTRANSFERASE"/>
    <property type="match status" value="1"/>
</dbReference>
<dbReference type="AlphaFoldDB" id="A0A2A2IKA0"/>
<evidence type="ECO:0000259" key="4">
    <source>
        <dbReference type="Pfam" id="PF00535"/>
    </source>
</evidence>
<proteinExistence type="inferred from homology"/>
<dbReference type="InterPro" id="IPR029044">
    <property type="entry name" value="Nucleotide-diphossugar_trans"/>
</dbReference>
<dbReference type="EMBL" id="NPOA01000001">
    <property type="protein sequence ID" value="PAV31545.1"/>
    <property type="molecule type" value="Genomic_DNA"/>
</dbReference>
<keyword evidence="2" id="KW-0328">Glycosyltransferase</keyword>
<dbReference type="PANTHER" id="PTHR22916:SF51">
    <property type="entry name" value="GLYCOSYLTRANSFERASE EPSH-RELATED"/>
    <property type="match status" value="1"/>
</dbReference>
<dbReference type="Pfam" id="PF00535">
    <property type="entry name" value="Glycos_transf_2"/>
    <property type="match status" value="1"/>
</dbReference>
<evidence type="ECO:0000256" key="3">
    <source>
        <dbReference type="ARBA" id="ARBA00022679"/>
    </source>
</evidence>
<feature type="domain" description="Glycosyltransferase 2-like" evidence="4">
    <location>
        <begin position="8"/>
        <end position="171"/>
    </location>
</feature>
<protein>
    <recommendedName>
        <fullName evidence="4">Glycosyltransferase 2-like domain-containing protein</fullName>
    </recommendedName>
</protein>
<evidence type="ECO:0000256" key="2">
    <source>
        <dbReference type="ARBA" id="ARBA00022676"/>
    </source>
</evidence>
<dbReference type="GO" id="GO:0016757">
    <property type="term" value="F:glycosyltransferase activity"/>
    <property type="evidence" value="ECO:0007669"/>
    <property type="project" value="UniProtKB-KW"/>
</dbReference>
<reference evidence="5 6" key="1">
    <citation type="submission" date="2017-08" db="EMBL/GenBank/DDBJ databases">
        <title>Virgibacillus indicus sp. nov. and Virgibacillus profoundi sp. nov, two moderately halophilic bacteria isolated from marine sediment by using the Microfluidic Streak Plate.</title>
        <authorList>
            <person name="Xu B."/>
            <person name="Hu B."/>
            <person name="Wang J."/>
            <person name="Zhu Y."/>
            <person name="Huang L."/>
            <person name="Du W."/>
            <person name="Huang Y."/>
        </authorList>
    </citation>
    <scope>NUCLEOTIDE SEQUENCE [LARGE SCALE GENOMIC DNA]</scope>
    <source>
        <strain evidence="5 6">IO3-P3-H5</strain>
    </source>
</reference>
<dbReference type="SUPFAM" id="SSF53448">
    <property type="entry name" value="Nucleotide-diphospho-sugar transferases"/>
    <property type="match status" value="1"/>
</dbReference>
<keyword evidence="6" id="KW-1185">Reference proteome</keyword>
<comment type="similarity">
    <text evidence="1">Belongs to the glycosyltransferase 2 family.</text>
</comment>
<sequence>MINTGLISIIVPVYNVEMYLEKCLLSICNQTKKELEILLINDGSTDNSPSICEEFAKKDPRIVVIHQSSQGVSAARNTGIKNATGELVGFVDSDDWILPDMFENLENILEENNCDISICGYARQFGDEVTDIRENNHFLTLPQEESLRELFRGKIYRFALWNKLYRRHCFDNITFPLGRIHEDLAVSYKLFLKANRIVNTSKTGYIYRTREESILTTKFHKGRIDSYKAWDEIISTISKVYPQLMDEVWLRFVWWSLDNVQTILNQISDKEEANEQFAWISREVRKHFHKIPKLKQLSWKVKLQLLMINYQYYISAKNKKILKGQPT</sequence>
<organism evidence="5 6">
    <name type="scientific">Virgibacillus profundi</name>
    <dbReference type="NCBI Taxonomy" id="2024555"/>
    <lineage>
        <taxon>Bacteria</taxon>
        <taxon>Bacillati</taxon>
        <taxon>Bacillota</taxon>
        <taxon>Bacilli</taxon>
        <taxon>Bacillales</taxon>
        <taxon>Bacillaceae</taxon>
        <taxon>Virgibacillus</taxon>
    </lineage>
</organism>
<evidence type="ECO:0000256" key="1">
    <source>
        <dbReference type="ARBA" id="ARBA00006739"/>
    </source>
</evidence>
<dbReference type="Proteomes" id="UP000218887">
    <property type="component" value="Unassembled WGS sequence"/>
</dbReference>
<name>A0A2A2IKA0_9BACI</name>
<dbReference type="InterPro" id="IPR001173">
    <property type="entry name" value="Glyco_trans_2-like"/>
</dbReference>
<comment type="caution">
    <text evidence="5">The sequence shown here is derived from an EMBL/GenBank/DDBJ whole genome shotgun (WGS) entry which is preliminary data.</text>
</comment>
<keyword evidence="3" id="KW-0808">Transferase</keyword>
<dbReference type="CDD" id="cd00761">
    <property type="entry name" value="Glyco_tranf_GTA_type"/>
    <property type="match status" value="1"/>
</dbReference>
<dbReference type="RefSeq" id="WP_095653914.1">
    <property type="nucleotide sequence ID" value="NZ_NPOA01000001.1"/>
</dbReference>